<evidence type="ECO:0000313" key="2">
    <source>
        <dbReference type="Proteomes" id="UP001381693"/>
    </source>
</evidence>
<accession>A0AAN8WUK9</accession>
<dbReference type="EMBL" id="JAXCGZ010013409">
    <property type="protein sequence ID" value="KAK7072600.1"/>
    <property type="molecule type" value="Genomic_DNA"/>
</dbReference>
<dbReference type="Proteomes" id="UP001381693">
    <property type="component" value="Unassembled WGS sequence"/>
</dbReference>
<evidence type="ECO:0000313" key="1">
    <source>
        <dbReference type="EMBL" id="KAK7072600.1"/>
    </source>
</evidence>
<protein>
    <submittedName>
        <fullName evidence="1">Uncharacterized protein</fullName>
    </submittedName>
</protein>
<dbReference type="AlphaFoldDB" id="A0AAN8WUK9"/>
<comment type="caution">
    <text evidence="1">The sequence shown here is derived from an EMBL/GenBank/DDBJ whole genome shotgun (WGS) entry which is preliminary data.</text>
</comment>
<organism evidence="1 2">
    <name type="scientific">Halocaridina rubra</name>
    <name type="common">Hawaiian red shrimp</name>
    <dbReference type="NCBI Taxonomy" id="373956"/>
    <lineage>
        <taxon>Eukaryota</taxon>
        <taxon>Metazoa</taxon>
        <taxon>Ecdysozoa</taxon>
        <taxon>Arthropoda</taxon>
        <taxon>Crustacea</taxon>
        <taxon>Multicrustacea</taxon>
        <taxon>Malacostraca</taxon>
        <taxon>Eumalacostraca</taxon>
        <taxon>Eucarida</taxon>
        <taxon>Decapoda</taxon>
        <taxon>Pleocyemata</taxon>
        <taxon>Caridea</taxon>
        <taxon>Atyoidea</taxon>
        <taxon>Atyidae</taxon>
        <taxon>Halocaridina</taxon>
    </lineage>
</organism>
<reference evidence="1 2" key="1">
    <citation type="submission" date="2023-11" db="EMBL/GenBank/DDBJ databases">
        <title>Halocaridina rubra genome assembly.</title>
        <authorList>
            <person name="Smith C."/>
        </authorList>
    </citation>
    <scope>NUCLEOTIDE SEQUENCE [LARGE SCALE GENOMIC DNA]</scope>
    <source>
        <strain evidence="1">EP-1</strain>
        <tissue evidence="1">Whole</tissue>
    </source>
</reference>
<name>A0AAN8WUK9_HALRR</name>
<sequence>MSFLNQSKTLCGCPLPHHTYSPNRMLAFPPPPVFSNDRCSCGLGPDGIECFMTSRRMHEEGLWEIPVDELPGNFLVKGYRPPHFRRNLCLSTTVCSYKRVHVSVLPVKTNACALISP</sequence>
<keyword evidence="2" id="KW-1185">Reference proteome</keyword>
<gene>
    <name evidence="1" type="ORF">SK128_011898</name>
</gene>
<proteinExistence type="predicted"/>